<evidence type="ECO:0000313" key="1">
    <source>
        <dbReference type="EMBL" id="KAJ9652810.1"/>
    </source>
</evidence>
<gene>
    <name evidence="1" type="ORF">H2198_007940</name>
</gene>
<name>A0ACC2ZYJ5_9EURO</name>
<keyword evidence="2" id="KW-1185">Reference proteome</keyword>
<reference evidence="1" key="1">
    <citation type="submission" date="2022-10" db="EMBL/GenBank/DDBJ databases">
        <title>Culturing micro-colonial fungi from biological soil crusts in the Mojave desert and describing Neophaeococcomyces mojavensis, and introducing the new genera and species Taxawa tesnikishii.</title>
        <authorList>
            <person name="Kurbessoian T."/>
            <person name="Stajich J.E."/>
        </authorList>
    </citation>
    <scope>NUCLEOTIDE SEQUENCE</scope>
    <source>
        <strain evidence="1">JES_112</strain>
    </source>
</reference>
<dbReference type="EMBL" id="JAPDRQ010000181">
    <property type="protein sequence ID" value="KAJ9652810.1"/>
    <property type="molecule type" value="Genomic_DNA"/>
</dbReference>
<organism evidence="1 2">
    <name type="scientific">Neophaeococcomyces mojaviensis</name>
    <dbReference type="NCBI Taxonomy" id="3383035"/>
    <lineage>
        <taxon>Eukaryota</taxon>
        <taxon>Fungi</taxon>
        <taxon>Dikarya</taxon>
        <taxon>Ascomycota</taxon>
        <taxon>Pezizomycotina</taxon>
        <taxon>Eurotiomycetes</taxon>
        <taxon>Chaetothyriomycetidae</taxon>
        <taxon>Chaetothyriales</taxon>
        <taxon>Chaetothyriales incertae sedis</taxon>
        <taxon>Neophaeococcomyces</taxon>
    </lineage>
</organism>
<accession>A0ACC2ZYJ5</accession>
<dbReference type="Proteomes" id="UP001172386">
    <property type="component" value="Unassembled WGS sequence"/>
</dbReference>
<sequence length="280" mass="29650">MSRDSPTCTGITTSLLTQFSLFEQYAGAAYCKDNNDDSTGAITCAGGNCPSVQQAGAKSILEFQNLGDTDATGFVAVDDTNKLIVLSYRGSASLDNWVGNFNIELVPFSACSGCSVHAGFLSGWNDSRDQVKAALAQARAKNPNYSIISTGHSLGAAIATLAAAELRTAGYNVALYTYGSPMVGNTAFANFVTGQSGGNYRVTHAFDAVPKLPGYLLDYRHVSPEYWITSASGQSVDIGEIQMSSGIFNLWGNQGTLISTISDHLWYFNSISACVSGFEL</sequence>
<protein>
    <submittedName>
        <fullName evidence="1">Uncharacterized protein</fullName>
    </submittedName>
</protein>
<evidence type="ECO:0000313" key="2">
    <source>
        <dbReference type="Proteomes" id="UP001172386"/>
    </source>
</evidence>
<proteinExistence type="predicted"/>
<comment type="caution">
    <text evidence="1">The sequence shown here is derived from an EMBL/GenBank/DDBJ whole genome shotgun (WGS) entry which is preliminary data.</text>
</comment>